<feature type="coiled-coil region" evidence="1">
    <location>
        <begin position="137"/>
        <end position="178"/>
    </location>
</feature>
<gene>
    <name evidence="3" type="ORF">IF1G_11032</name>
</gene>
<organism evidence="3 4">
    <name type="scientific">Cordyceps javanica</name>
    <dbReference type="NCBI Taxonomy" id="43265"/>
    <lineage>
        <taxon>Eukaryota</taxon>
        <taxon>Fungi</taxon>
        <taxon>Dikarya</taxon>
        <taxon>Ascomycota</taxon>
        <taxon>Pezizomycotina</taxon>
        <taxon>Sordariomycetes</taxon>
        <taxon>Hypocreomycetidae</taxon>
        <taxon>Hypocreales</taxon>
        <taxon>Cordycipitaceae</taxon>
        <taxon>Cordyceps</taxon>
    </lineage>
</organism>
<dbReference type="Proteomes" id="UP000315783">
    <property type="component" value="Unassembled WGS sequence"/>
</dbReference>
<feature type="region of interest" description="Disordered" evidence="2">
    <location>
        <begin position="52"/>
        <end position="89"/>
    </location>
</feature>
<accession>A0A545VJ28</accession>
<dbReference type="EMBL" id="SPUK01000029">
    <property type="protein sequence ID" value="TQV90273.1"/>
    <property type="molecule type" value="Genomic_DNA"/>
</dbReference>
<keyword evidence="1" id="KW-0175">Coiled coil</keyword>
<comment type="caution">
    <text evidence="3">The sequence shown here is derived from an EMBL/GenBank/DDBJ whole genome shotgun (WGS) entry which is preliminary data.</text>
</comment>
<evidence type="ECO:0000256" key="1">
    <source>
        <dbReference type="SAM" id="Coils"/>
    </source>
</evidence>
<dbReference type="AlphaFoldDB" id="A0A545VJ28"/>
<sequence length="224" mass="24160">MAATPFLTFCEPSSSFPGVPGVPGASGVQVTQGGFLDPREQKWYLSAATLPAASQPPYSSAGFASSQDGRGPYAPNPPTGPAFTDHRPEYNLFEPASSAGPTYDFYSTNLGRPPSQLGGEFGRSHPDVGGLDQNDKVKDLEGAQHGADTKIRQLEDKLRQMEDKLRQMEEDNRKYGELLCRACEAFGKPQGSNSDTKKLFETLEAKIDDFLGQPKATEGSDHAN</sequence>
<name>A0A545VJ28_9HYPO</name>
<evidence type="ECO:0000313" key="3">
    <source>
        <dbReference type="EMBL" id="TQV90273.1"/>
    </source>
</evidence>
<keyword evidence="4" id="KW-1185">Reference proteome</keyword>
<reference evidence="3 4" key="1">
    <citation type="journal article" date="2019" name="Appl. Microbiol. Biotechnol.">
        <title>Genome sequence of Isaria javanica and comparative genome analysis insights into family S53 peptidase evolution in fungal entomopathogens.</title>
        <authorList>
            <person name="Lin R."/>
            <person name="Zhang X."/>
            <person name="Xin B."/>
            <person name="Zou M."/>
            <person name="Gao Y."/>
            <person name="Qin F."/>
            <person name="Hu Q."/>
            <person name="Xie B."/>
            <person name="Cheng X."/>
        </authorList>
    </citation>
    <scope>NUCLEOTIDE SEQUENCE [LARGE SCALE GENOMIC DNA]</scope>
    <source>
        <strain evidence="3 4">IJ1G</strain>
    </source>
</reference>
<feature type="compositionally biased region" description="Polar residues" evidence="2">
    <location>
        <begin position="56"/>
        <end position="68"/>
    </location>
</feature>
<evidence type="ECO:0000313" key="4">
    <source>
        <dbReference type="Proteomes" id="UP000315783"/>
    </source>
</evidence>
<proteinExistence type="predicted"/>
<evidence type="ECO:0000256" key="2">
    <source>
        <dbReference type="SAM" id="MobiDB-lite"/>
    </source>
</evidence>
<protein>
    <submittedName>
        <fullName evidence="3">Uncharacterized protein</fullName>
    </submittedName>
</protein>
<feature type="region of interest" description="Disordered" evidence="2">
    <location>
        <begin position="108"/>
        <end position="132"/>
    </location>
</feature>